<dbReference type="AlphaFoldDB" id="A0A0E2E187"/>
<proteinExistence type="predicted"/>
<dbReference type="Gene3D" id="3.40.50.1980">
    <property type="entry name" value="Nitrogenase molybdenum iron protein domain"/>
    <property type="match status" value="2"/>
</dbReference>
<sequence>MKKIFFRSMLLLLAVSVFLGCSPKEDQSQNSGKAMSKMEGAHYPVTITTYNYAGEPVDLTFEKAPEKVAAFYQSPIETMLALGLSDKLILAVGLDDPVKDEFKEAFSKVNYRDKRPEKEEIIDMEPDFIFAWTSLFGEKRYGDVKFWHDRGTKTYIWQNSGLKKEDALENEYQDILNIGKIFNVEDKAQEIVDKMKTEIAAAKKHVEGKTKVKAIIIEVEKEGQYRVYGERTIGGQIAMQVGADLVGKDKKGIGKEELIELNPDVIFTVYFGDYIEKDQSIEMLTKDNALQSIAALQNKKVFPINLSEVYASGIRTYDGIKTIISGLYPDL</sequence>
<dbReference type="EMBL" id="AGDV01000021">
    <property type="protein sequence ID" value="EMB30465.1"/>
    <property type="molecule type" value="Genomic_DNA"/>
</dbReference>
<dbReference type="Pfam" id="PF01497">
    <property type="entry name" value="Peripla_BP_2"/>
    <property type="match status" value="1"/>
</dbReference>
<dbReference type="PANTHER" id="PTHR30535:SF7">
    <property type="entry name" value="IRON(III) DICITRATE-BINDING PROTEIN"/>
    <property type="match status" value="1"/>
</dbReference>
<dbReference type="PROSITE" id="PS51257">
    <property type="entry name" value="PROKAR_LIPOPROTEIN"/>
    <property type="match status" value="1"/>
</dbReference>
<evidence type="ECO:0000256" key="1">
    <source>
        <dbReference type="SAM" id="SignalP"/>
    </source>
</evidence>
<dbReference type="InterPro" id="IPR002491">
    <property type="entry name" value="ABC_transptr_periplasmic_BD"/>
</dbReference>
<evidence type="ECO:0000259" key="2">
    <source>
        <dbReference type="PROSITE" id="PS50983"/>
    </source>
</evidence>
<dbReference type="PROSITE" id="PS50983">
    <property type="entry name" value="FE_B12_PBP"/>
    <property type="match status" value="1"/>
</dbReference>
<accession>A0A0E2E187</accession>
<dbReference type="HOGENOM" id="CLU_038034_7_0_12"/>
<feature type="signal peptide" evidence="1">
    <location>
        <begin position="1"/>
        <end position="19"/>
    </location>
</feature>
<dbReference type="Proteomes" id="UP000011705">
    <property type="component" value="Chromosome"/>
</dbReference>
<dbReference type="InterPro" id="IPR050902">
    <property type="entry name" value="ABC_Transporter_SBP"/>
</dbReference>
<gene>
    <name evidence="3" type="ORF">HMPREF9726_02150</name>
</gene>
<feature type="domain" description="Fe/B12 periplasmic-binding" evidence="2">
    <location>
        <begin position="67"/>
        <end position="331"/>
    </location>
</feature>
<evidence type="ECO:0000313" key="3">
    <source>
        <dbReference type="EMBL" id="EMB30465.1"/>
    </source>
</evidence>
<feature type="chain" id="PRO_5002393533" description="Fe/B12 periplasmic-binding domain-containing protein" evidence="1">
    <location>
        <begin position="20"/>
        <end position="331"/>
    </location>
</feature>
<keyword evidence="1" id="KW-0732">Signal</keyword>
<reference evidence="3" key="1">
    <citation type="submission" date="2012-01" db="EMBL/GenBank/DDBJ databases">
        <title>The Genome Sequence of Treponema denticola H-22.</title>
        <authorList>
            <consortium name="The Broad Institute Genome Sequencing Platform"/>
            <person name="Earl A."/>
            <person name="Ward D."/>
            <person name="Feldgarden M."/>
            <person name="Gevers D."/>
            <person name="Blanton J.M."/>
            <person name="Fenno C.J."/>
            <person name="Baranova O.V."/>
            <person name="Mathney J."/>
            <person name="Dewhirst F.E."/>
            <person name="Izard J."/>
            <person name="Young S.K."/>
            <person name="Zeng Q."/>
            <person name="Gargeya S."/>
            <person name="Fitzgerald M."/>
            <person name="Haas B."/>
            <person name="Abouelleil A."/>
            <person name="Alvarado L."/>
            <person name="Arachchi H.M."/>
            <person name="Berlin A."/>
            <person name="Chapman S.B."/>
            <person name="Gearin G."/>
            <person name="Goldberg J."/>
            <person name="Griggs A."/>
            <person name="Gujja S."/>
            <person name="Hansen M."/>
            <person name="Heiman D."/>
            <person name="Howarth C."/>
            <person name="Larimer J."/>
            <person name="Lui A."/>
            <person name="MacDonald P.J.P."/>
            <person name="McCowen C."/>
            <person name="Montmayeur A."/>
            <person name="Murphy C."/>
            <person name="Neiman D."/>
            <person name="Pearson M."/>
            <person name="Priest M."/>
            <person name="Roberts A."/>
            <person name="Saif S."/>
            <person name="Shea T."/>
            <person name="Sisk P."/>
            <person name="Stolte C."/>
            <person name="Sykes S."/>
            <person name="Wortman J."/>
            <person name="Nusbaum C."/>
            <person name="Birren B."/>
        </authorList>
    </citation>
    <scope>NUCLEOTIDE SEQUENCE [LARGE SCALE GENOMIC DNA]</scope>
    <source>
        <strain evidence="3">H-22</strain>
    </source>
</reference>
<dbReference type="SUPFAM" id="SSF53807">
    <property type="entry name" value="Helical backbone' metal receptor"/>
    <property type="match status" value="1"/>
</dbReference>
<organism evidence="3">
    <name type="scientific">Treponema denticola H-22</name>
    <dbReference type="NCBI Taxonomy" id="999432"/>
    <lineage>
        <taxon>Bacteria</taxon>
        <taxon>Pseudomonadati</taxon>
        <taxon>Spirochaetota</taxon>
        <taxon>Spirochaetia</taxon>
        <taxon>Spirochaetales</taxon>
        <taxon>Treponemataceae</taxon>
        <taxon>Treponema</taxon>
    </lineage>
</organism>
<name>A0A0E2E187_TREDN</name>
<dbReference type="PANTHER" id="PTHR30535">
    <property type="entry name" value="VITAMIN B12-BINDING PROTEIN"/>
    <property type="match status" value="1"/>
</dbReference>
<dbReference type="RefSeq" id="WP_002672228.1">
    <property type="nucleotide sequence ID" value="NZ_CM001795.1"/>
</dbReference>
<comment type="caution">
    <text evidence="3">The sequence shown here is derived from an EMBL/GenBank/DDBJ whole genome shotgun (WGS) entry which is preliminary data.</text>
</comment>
<dbReference type="PATRIC" id="fig|999432.5.peg.2232"/>
<protein>
    <recommendedName>
        <fullName evidence="2">Fe/B12 periplasmic-binding domain-containing protein</fullName>
    </recommendedName>
</protein>